<dbReference type="Proteomes" id="UP000321393">
    <property type="component" value="Unassembled WGS sequence"/>
</dbReference>
<evidence type="ECO:0000259" key="1">
    <source>
        <dbReference type="Pfam" id="PF17921"/>
    </source>
</evidence>
<dbReference type="InterPro" id="IPR041588">
    <property type="entry name" value="Integrase_H2C2"/>
</dbReference>
<dbReference type="EMBL" id="SSTD01008708">
    <property type="protein sequence ID" value="TYK15199.1"/>
    <property type="molecule type" value="Genomic_DNA"/>
</dbReference>
<sequence length="104" mass="12202">MLIDLKIIKEEVEKDEHLKEVIARLQRGEEVKIYTLQHDMLWYKGRVGIAKTSSLIPTIMHTYQDSVLGGHSGFLRTYKRMMISREGMKLDIQKYCEECNVSKK</sequence>
<name>A0A5A7VGF3_CUCMM</name>
<dbReference type="Proteomes" id="UP000321947">
    <property type="component" value="Unassembled WGS sequence"/>
</dbReference>
<dbReference type="OrthoDB" id="1751703at2759"/>
<dbReference type="EMBL" id="SSTE01000903">
    <property type="protein sequence ID" value="KAA0066157.1"/>
    <property type="molecule type" value="Genomic_DNA"/>
</dbReference>
<dbReference type="Pfam" id="PF17921">
    <property type="entry name" value="Integrase_H2C2"/>
    <property type="match status" value="1"/>
</dbReference>
<protein>
    <submittedName>
        <fullName evidence="2">Transposon Tf2-1 polyprotein isoform X1</fullName>
    </submittedName>
</protein>
<organism evidence="2 4">
    <name type="scientific">Cucumis melo var. makuwa</name>
    <name type="common">Oriental melon</name>
    <dbReference type="NCBI Taxonomy" id="1194695"/>
    <lineage>
        <taxon>Eukaryota</taxon>
        <taxon>Viridiplantae</taxon>
        <taxon>Streptophyta</taxon>
        <taxon>Embryophyta</taxon>
        <taxon>Tracheophyta</taxon>
        <taxon>Spermatophyta</taxon>
        <taxon>Magnoliopsida</taxon>
        <taxon>eudicotyledons</taxon>
        <taxon>Gunneridae</taxon>
        <taxon>Pentapetalae</taxon>
        <taxon>rosids</taxon>
        <taxon>fabids</taxon>
        <taxon>Cucurbitales</taxon>
        <taxon>Cucurbitaceae</taxon>
        <taxon>Benincaseae</taxon>
        <taxon>Cucumis</taxon>
    </lineage>
</organism>
<dbReference type="Gene3D" id="1.10.340.70">
    <property type="match status" value="1"/>
</dbReference>
<gene>
    <name evidence="3" type="ORF">E5676_scaffold790G00750</name>
    <name evidence="2" type="ORF">E6C27_scaffold21G001630</name>
</gene>
<accession>A0A5A7VGF3</accession>
<proteinExistence type="predicted"/>
<evidence type="ECO:0000313" key="4">
    <source>
        <dbReference type="Proteomes" id="UP000321393"/>
    </source>
</evidence>
<evidence type="ECO:0000313" key="2">
    <source>
        <dbReference type="EMBL" id="KAA0066157.1"/>
    </source>
</evidence>
<reference evidence="4 5" key="1">
    <citation type="submission" date="2019-08" db="EMBL/GenBank/DDBJ databases">
        <title>Draft genome sequences of two oriental melons (Cucumis melo L. var makuwa).</title>
        <authorList>
            <person name="Kwon S.-Y."/>
        </authorList>
    </citation>
    <scope>NUCLEOTIDE SEQUENCE [LARGE SCALE GENOMIC DNA]</scope>
    <source>
        <strain evidence="5">cv. Chang Bougi</strain>
        <strain evidence="4">cv. SW 3</strain>
        <tissue evidence="2">Leaf</tissue>
    </source>
</reference>
<evidence type="ECO:0000313" key="3">
    <source>
        <dbReference type="EMBL" id="TYK15199.1"/>
    </source>
</evidence>
<feature type="domain" description="Integrase zinc-binding" evidence="1">
    <location>
        <begin position="53"/>
        <end position="100"/>
    </location>
</feature>
<evidence type="ECO:0000313" key="5">
    <source>
        <dbReference type="Proteomes" id="UP000321947"/>
    </source>
</evidence>
<comment type="caution">
    <text evidence="2">The sequence shown here is derived from an EMBL/GenBank/DDBJ whole genome shotgun (WGS) entry which is preliminary data.</text>
</comment>
<dbReference type="AlphaFoldDB" id="A0A5A7VGF3"/>